<evidence type="ECO:0000313" key="1">
    <source>
        <dbReference type="EMBL" id="JAH91808.1"/>
    </source>
</evidence>
<accession>A0A0E9WQT2</accession>
<dbReference type="EMBL" id="GBXM01016769">
    <property type="protein sequence ID" value="JAH91808.1"/>
    <property type="molecule type" value="Transcribed_RNA"/>
</dbReference>
<reference evidence="1" key="2">
    <citation type="journal article" date="2015" name="Fish Shellfish Immunol.">
        <title>Early steps in the European eel (Anguilla anguilla)-Vibrio vulnificus interaction in the gills: Role of the RtxA13 toxin.</title>
        <authorList>
            <person name="Callol A."/>
            <person name="Pajuelo D."/>
            <person name="Ebbesson L."/>
            <person name="Teles M."/>
            <person name="MacKenzie S."/>
            <person name="Amaro C."/>
        </authorList>
    </citation>
    <scope>NUCLEOTIDE SEQUENCE</scope>
</reference>
<dbReference type="AlphaFoldDB" id="A0A0E9WQT2"/>
<protein>
    <submittedName>
        <fullName evidence="1">Uncharacterized protein</fullName>
    </submittedName>
</protein>
<organism evidence="1">
    <name type="scientific">Anguilla anguilla</name>
    <name type="common">European freshwater eel</name>
    <name type="synonym">Muraena anguilla</name>
    <dbReference type="NCBI Taxonomy" id="7936"/>
    <lineage>
        <taxon>Eukaryota</taxon>
        <taxon>Metazoa</taxon>
        <taxon>Chordata</taxon>
        <taxon>Craniata</taxon>
        <taxon>Vertebrata</taxon>
        <taxon>Euteleostomi</taxon>
        <taxon>Actinopterygii</taxon>
        <taxon>Neopterygii</taxon>
        <taxon>Teleostei</taxon>
        <taxon>Anguilliformes</taxon>
        <taxon>Anguillidae</taxon>
        <taxon>Anguilla</taxon>
    </lineage>
</organism>
<sequence length="63" mass="7472">MQIKDRQKIKYYPLQHRGLVLGNTSSTTPLKIIQKYNLFLRYNMTVNPMSRHSIPIIKTLQLQ</sequence>
<proteinExistence type="predicted"/>
<name>A0A0E9WQT2_ANGAN</name>
<reference evidence="1" key="1">
    <citation type="submission" date="2014-11" db="EMBL/GenBank/DDBJ databases">
        <authorList>
            <person name="Amaro Gonzalez C."/>
        </authorList>
    </citation>
    <scope>NUCLEOTIDE SEQUENCE</scope>
</reference>